<dbReference type="EMBL" id="OX459969">
    <property type="protein sequence ID" value="CAI9172653.1"/>
    <property type="molecule type" value="Genomic_DNA"/>
</dbReference>
<accession>A0ABN8ZJ58</accession>
<protein>
    <submittedName>
        <fullName evidence="2">Uncharacterized protein</fullName>
    </submittedName>
</protein>
<evidence type="ECO:0000256" key="1">
    <source>
        <dbReference type="SAM" id="MobiDB-lite"/>
    </source>
</evidence>
<reference evidence="2" key="1">
    <citation type="submission" date="2023-04" db="EMBL/GenBank/DDBJ databases">
        <authorList>
            <consortium name="ELIXIR-Norway"/>
        </authorList>
    </citation>
    <scope>NUCLEOTIDE SEQUENCE [LARGE SCALE GENOMIC DNA]</scope>
</reference>
<evidence type="ECO:0000313" key="3">
    <source>
        <dbReference type="Proteomes" id="UP001176941"/>
    </source>
</evidence>
<organism evidence="2 3">
    <name type="scientific">Rangifer tarandus platyrhynchus</name>
    <name type="common">Svalbard reindeer</name>
    <dbReference type="NCBI Taxonomy" id="3082113"/>
    <lineage>
        <taxon>Eukaryota</taxon>
        <taxon>Metazoa</taxon>
        <taxon>Chordata</taxon>
        <taxon>Craniata</taxon>
        <taxon>Vertebrata</taxon>
        <taxon>Euteleostomi</taxon>
        <taxon>Mammalia</taxon>
        <taxon>Eutheria</taxon>
        <taxon>Laurasiatheria</taxon>
        <taxon>Artiodactyla</taxon>
        <taxon>Ruminantia</taxon>
        <taxon>Pecora</taxon>
        <taxon>Cervidae</taxon>
        <taxon>Odocoileinae</taxon>
        <taxon>Rangifer</taxon>
    </lineage>
</organism>
<feature type="compositionally biased region" description="Polar residues" evidence="1">
    <location>
        <begin position="129"/>
        <end position="141"/>
    </location>
</feature>
<feature type="compositionally biased region" description="Pro residues" evidence="1">
    <location>
        <begin position="9"/>
        <end position="21"/>
    </location>
</feature>
<gene>
    <name evidence="2" type="ORF">MRATA1EN1_LOCUS21615</name>
</gene>
<dbReference type="Proteomes" id="UP001176941">
    <property type="component" value="Chromosome 33"/>
</dbReference>
<name>A0ABN8ZJ58_RANTA</name>
<feature type="region of interest" description="Disordered" evidence="1">
    <location>
        <begin position="1"/>
        <end position="141"/>
    </location>
</feature>
<evidence type="ECO:0000313" key="2">
    <source>
        <dbReference type="EMBL" id="CAI9172653.1"/>
    </source>
</evidence>
<keyword evidence="3" id="KW-1185">Reference proteome</keyword>
<sequence length="141" mass="14643">MAALILRPPRGPPPPAPPRPRATPGGTSAGPPHPPAPIGLPRRRSATVRASPAGAPEPHFRVGAWQAGAARPRPGAGGRPHESQSAVRGAGLRAVPGELSSSLRDRETEARPGRDAAAKVTPHARRLGSSRTARTRNWCSE</sequence>
<feature type="compositionally biased region" description="Basic and acidic residues" evidence="1">
    <location>
        <begin position="103"/>
        <end position="117"/>
    </location>
</feature>
<proteinExistence type="predicted"/>